<dbReference type="SUPFAM" id="SSF55729">
    <property type="entry name" value="Acyl-CoA N-acyltransferases (Nat)"/>
    <property type="match status" value="1"/>
</dbReference>
<dbReference type="PANTHER" id="PTHR13693">
    <property type="entry name" value="CLASS II AMINOTRANSFERASE/8-AMINO-7-OXONONANOATE SYNTHASE"/>
    <property type="match status" value="1"/>
</dbReference>
<dbReference type="SUPFAM" id="SSF53383">
    <property type="entry name" value="PLP-dependent transferases"/>
    <property type="match status" value="1"/>
</dbReference>
<dbReference type="STRING" id="1185767.IIF7_00635"/>
<reference evidence="5 6" key="1">
    <citation type="submission" date="2013-04" db="EMBL/GenBank/DDBJ databases">
        <title>Zunongwangia sp. 22II14-10F7 Genome Sequencing.</title>
        <authorList>
            <person name="Lai Q."/>
            <person name="Shao Z."/>
        </authorList>
    </citation>
    <scope>NUCLEOTIDE SEQUENCE [LARGE SCALE GENOMIC DNA]</scope>
    <source>
        <strain evidence="5 6">22II14-10F7</strain>
    </source>
</reference>
<dbReference type="Gene3D" id="3.90.1150.10">
    <property type="entry name" value="Aspartate Aminotransferase, domain 1"/>
    <property type="match status" value="1"/>
</dbReference>
<gene>
    <name evidence="5" type="ORF">IIF7_00635</name>
</gene>
<feature type="domain" description="BioF2-like acetyltransferase" evidence="4">
    <location>
        <begin position="631"/>
        <end position="773"/>
    </location>
</feature>
<dbReference type="InterPro" id="IPR004839">
    <property type="entry name" value="Aminotransferase_I/II_large"/>
</dbReference>
<comment type="caution">
    <text evidence="5">The sequence shown here is derived from an EMBL/GenBank/DDBJ whole genome shotgun (WGS) entry which is preliminary data.</text>
</comment>
<dbReference type="Pfam" id="PF00155">
    <property type="entry name" value="Aminotran_1_2"/>
    <property type="match status" value="1"/>
</dbReference>
<dbReference type="RefSeq" id="WP_084839769.1">
    <property type="nucleotide sequence ID" value="NZ_ARYN01000001.1"/>
</dbReference>
<dbReference type="Proteomes" id="UP000192746">
    <property type="component" value="Unassembled WGS sequence"/>
</dbReference>
<name>A0A1Y1T9J5_9FLAO</name>
<dbReference type="GO" id="GO:0008483">
    <property type="term" value="F:transaminase activity"/>
    <property type="evidence" value="ECO:0007669"/>
    <property type="project" value="UniProtKB-KW"/>
</dbReference>
<dbReference type="GO" id="GO:0030170">
    <property type="term" value="F:pyridoxal phosphate binding"/>
    <property type="evidence" value="ECO:0007669"/>
    <property type="project" value="InterPro"/>
</dbReference>
<dbReference type="Pfam" id="PF13480">
    <property type="entry name" value="Acetyltransf_6"/>
    <property type="match status" value="1"/>
</dbReference>
<dbReference type="Gene3D" id="3.40.630.30">
    <property type="match status" value="1"/>
</dbReference>
<evidence type="ECO:0000313" key="5">
    <source>
        <dbReference type="EMBL" id="ORL47224.1"/>
    </source>
</evidence>
<proteinExistence type="predicted"/>
<keyword evidence="5" id="KW-0032">Aminotransferase</keyword>
<keyword evidence="6" id="KW-1185">Reference proteome</keyword>
<dbReference type="OrthoDB" id="9807157at2"/>
<dbReference type="InterPro" id="IPR015424">
    <property type="entry name" value="PyrdxlP-dep_Trfase"/>
</dbReference>
<dbReference type="InterPro" id="IPR015422">
    <property type="entry name" value="PyrdxlP-dep_Trfase_small"/>
</dbReference>
<sequence length="804" mass="91176">MAKVKHNNFLDSVDEVITNATNAGVIHLRATGDELNGRHITINGQSAYHFGTTGYLGLEQDRRLKNAAKDAIEKYGTQFPLSKTYISHPLYAPLEEKIFEMYGHPILITKNSTLGHLAVISTAVRYGDAVILDHQVHWSVQSATEVLKSKGITVRMIRHSNMDMLEHTIKALQNKAKKIWYMADGVYSMYGDFSPLQDLMVLSKKYPQLHLYIDDVHEMSWKGPHGTGYAMSVLKELPPNILLFGTLSKTFGASGAVLVCPDKKLHQKIKNFGGPLTFSAQLEPASVAAATASANIHLSPEIYELQSELEQKINYFNHLVGLTDLPLVHINSSPVFYIGTGRPATGYNFVKKMIDAGFFVNLGLFPAVPVKNTGVRITISRHNKLKDIKALVDAMTHYFPMAMAETHTDLSKIHKSFGMQQPKEPHTAATPVEELQLEYSESIQQINKTEWDTCFSGKGTFDWDGLAFLEKVFTNNQLQEHNWGFHYITIKDQNARIILAAPLTSALLKNDMLSEVNTSKAIEELRIEDPYYMTDVALSLGSVFSEGAHLFLNDAHPKHLQATGLFLEKLEEIKTKVGAQLIILRDFKKTNTLNTFLHEQGFISIAMPDACELINLHWKSEEQYLNTLSKRSRKHFRKEIKAFENYFTLSIIKDPSPSEIDQFYGLFQQVWRHNLGINTFMFPKKLFMEMRKHQSWEFLVLTLNAKVEPSKKAIGVMFCTHSGHTYIPSLVGMDYDQNKKFNTYRQLLYQTIKRANELNCTKVDLGFSASFEKRKLGAKLIPKVAYIQADDNFSLEALDWHRKD</sequence>
<dbReference type="PANTHER" id="PTHR13693:SF3">
    <property type="entry name" value="LD36009P"/>
    <property type="match status" value="1"/>
</dbReference>
<evidence type="ECO:0000259" key="4">
    <source>
        <dbReference type="Pfam" id="PF13480"/>
    </source>
</evidence>
<dbReference type="Gene3D" id="3.40.640.10">
    <property type="entry name" value="Type I PLP-dependent aspartate aminotransferase-like (Major domain)"/>
    <property type="match status" value="1"/>
</dbReference>
<organism evidence="5 6">
    <name type="scientific">Zunongwangia atlantica 22II14-10F7</name>
    <dbReference type="NCBI Taxonomy" id="1185767"/>
    <lineage>
        <taxon>Bacteria</taxon>
        <taxon>Pseudomonadati</taxon>
        <taxon>Bacteroidota</taxon>
        <taxon>Flavobacteriia</taxon>
        <taxon>Flavobacteriales</taxon>
        <taxon>Flavobacteriaceae</taxon>
        <taxon>Zunongwangia</taxon>
    </lineage>
</organism>
<evidence type="ECO:0000256" key="1">
    <source>
        <dbReference type="ARBA" id="ARBA00001933"/>
    </source>
</evidence>
<accession>A0A1Y1T9J5</accession>
<evidence type="ECO:0000256" key="2">
    <source>
        <dbReference type="ARBA" id="ARBA00022679"/>
    </source>
</evidence>
<dbReference type="AlphaFoldDB" id="A0A1Y1T9J5"/>
<dbReference type="InterPro" id="IPR038740">
    <property type="entry name" value="BioF2-like_GNAT_dom"/>
</dbReference>
<dbReference type="InterPro" id="IPR015421">
    <property type="entry name" value="PyrdxlP-dep_Trfase_major"/>
</dbReference>
<dbReference type="InterPro" id="IPR050087">
    <property type="entry name" value="AON_synthase_class-II"/>
</dbReference>
<dbReference type="EMBL" id="ARYN01000001">
    <property type="protein sequence ID" value="ORL47224.1"/>
    <property type="molecule type" value="Genomic_DNA"/>
</dbReference>
<feature type="domain" description="Aminotransferase class I/classII large" evidence="3">
    <location>
        <begin position="51"/>
        <end position="384"/>
    </location>
</feature>
<protein>
    <submittedName>
        <fullName evidence="5">Class-I/II aminotransferase</fullName>
    </submittedName>
</protein>
<evidence type="ECO:0000259" key="3">
    <source>
        <dbReference type="Pfam" id="PF00155"/>
    </source>
</evidence>
<keyword evidence="2 5" id="KW-0808">Transferase</keyword>
<dbReference type="InterPro" id="IPR016181">
    <property type="entry name" value="Acyl_CoA_acyltransferase"/>
</dbReference>
<comment type="cofactor">
    <cofactor evidence="1">
        <name>pyridoxal 5'-phosphate</name>
        <dbReference type="ChEBI" id="CHEBI:597326"/>
    </cofactor>
</comment>
<evidence type="ECO:0000313" key="6">
    <source>
        <dbReference type="Proteomes" id="UP000192746"/>
    </source>
</evidence>